<evidence type="ECO:0000256" key="1">
    <source>
        <dbReference type="ARBA" id="ARBA00004141"/>
    </source>
</evidence>
<name>A0AAE8SIR6_9HYPO</name>
<keyword evidence="3 7" id="KW-1133">Transmembrane helix</keyword>
<reference evidence="9" key="1">
    <citation type="submission" date="2018-03" db="EMBL/GenBank/DDBJ databases">
        <authorList>
            <person name="Guldener U."/>
        </authorList>
    </citation>
    <scope>NUCLEOTIDE SEQUENCE</scope>
</reference>
<feature type="transmembrane region" description="Helical" evidence="7">
    <location>
        <begin position="130"/>
        <end position="153"/>
    </location>
</feature>
<evidence type="ECO:0000256" key="3">
    <source>
        <dbReference type="ARBA" id="ARBA00022989"/>
    </source>
</evidence>
<feature type="compositionally biased region" description="Polar residues" evidence="6">
    <location>
        <begin position="306"/>
        <end position="315"/>
    </location>
</feature>
<feature type="region of interest" description="Disordered" evidence="6">
    <location>
        <begin position="306"/>
        <end position="348"/>
    </location>
</feature>
<feature type="transmembrane region" description="Helical" evidence="7">
    <location>
        <begin position="173"/>
        <end position="193"/>
    </location>
</feature>
<feature type="transmembrane region" description="Helical" evidence="7">
    <location>
        <begin position="95"/>
        <end position="118"/>
    </location>
</feature>
<feature type="transmembrane region" description="Helical" evidence="7">
    <location>
        <begin position="241"/>
        <end position="265"/>
    </location>
</feature>
<dbReference type="PANTHER" id="PTHR33048">
    <property type="entry name" value="PTH11-LIKE INTEGRAL MEMBRANE PROTEIN (AFU_ORTHOLOGUE AFUA_5G11245)"/>
    <property type="match status" value="1"/>
</dbReference>
<keyword evidence="2 7" id="KW-0812">Transmembrane</keyword>
<dbReference type="InterPro" id="IPR052337">
    <property type="entry name" value="SAT4-like"/>
</dbReference>
<comment type="caution">
    <text evidence="9">The sequence shown here is derived from an EMBL/GenBank/DDBJ whole genome shotgun (WGS) entry which is preliminary data.</text>
</comment>
<evidence type="ECO:0000313" key="9">
    <source>
        <dbReference type="EMBL" id="SPJ78789.1"/>
    </source>
</evidence>
<evidence type="ECO:0000259" key="8">
    <source>
        <dbReference type="Pfam" id="PF20684"/>
    </source>
</evidence>
<evidence type="ECO:0000256" key="5">
    <source>
        <dbReference type="ARBA" id="ARBA00038359"/>
    </source>
</evidence>
<dbReference type="PANTHER" id="PTHR33048:SF47">
    <property type="entry name" value="INTEGRAL MEMBRANE PROTEIN-RELATED"/>
    <property type="match status" value="1"/>
</dbReference>
<dbReference type="AlphaFoldDB" id="A0AAE8SIR6"/>
<evidence type="ECO:0000256" key="4">
    <source>
        <dbReference type="ARBA" id="ARBA00023136"/>
    </source>
</evidence>
<evidence type="ECO:0000313" key="10">
    <source>
        <dbReference type="Proteomes" id="UP001187734"/>
    </source>
</evidence>
<comment type="subcellular location">
    <subcellularLocation>
        <location evidence="1">Membrane</location>
        <topology evidence="1">Multi-pass membrane protein</topology>
    </subcellularLocation>
</comment>
<feature type="domain" description="Rhodopsin" evidence="8">
    <location>
        <begin position="33"/>
        <end position="274"/>
    </location>
</feature>
<comment type="similarity">
    <text evidence="5">Belongs to the SAT4 family.</text>
</comment>
<organism evidence="9 10">
    <name type="scientific">Fusarium torulosum</name>
    <dbReference type="NCBI Taxonomy" id="33205"/>
    <lineage>
        <taxon>Eukaryota</taxon>
        <taxon>Fungi</taxon>
        <taxon>Dikarya</taxon>
        <taxon>Ascomycota</taxon>
        <taxon>Pezizomycotina</taxon>
        <taxon>Sordariomycetes</taxon>
        <taxon>Hypocreomycetidae</taxon>
        <taxon>Hypocreales</taxon>
        <taxon>Nectriaceae</taxon>
        <taxon>Fusarium</taxon>
    </lineage>
</organism>
<evidence type="ECO:0000256" key="2">
    <source>
        <dbReference type="ARBA" id="ARBA00022692"/>
    </source>
</evidence>
<keyword evidence="10" id="KW-1185">Reference proteome</keyword>
<dbReference type="Pfam" id="PF20684">
    <property type="entry name" value="Fung_rhodopsin"/>
    <property type="match status" value="1"/>
</dbReference>
<feature type="transmembrane region" description="Helical" evidence="7">
    <location>
        <begin position="214"/>
        <end position="235"/>
    </location>
</feature>
<dbReference type="InterPro" id="IPR049326">
    <property type="entry name" value="Rhodopsin_dom_fungi"/>
</dbReference>
<accession>A0AAE8SIR6</accession>
<evidence type="ECO:0000256" key="7">
    <source>
        <dbReference type="SAM" id="Phobius"/>
    </source>
</evidence>
<gene>
    <name evidence="9" type="ORF">FTOL_07180</name>
</gene>
<sequence length="380" mass="41981">MDNASYFSETSIGGVLIIPHAVLSFVATVFVVLRMWTSRYITNTASSVDEWVSIAALVANHLFLISEGVSVHFGYGENIIKVMNEYGGVHDFLRSFVACEILYGLSCPLSKMAVLAMYYRIFSASRLLRYCTWVMAAMMAGWGIAVCAVSIFACDPIRGFWDKSIPSKCIDQNKFFIGITLPNIFFDVATVVLPVREVWHLQLKREKKWAITSIFLLGGSVVVASIARLILFLIFKSSENVTQVILFGHLASSIEVCLAIIAACLPSCAPLLKRTLGKFVSTAKSNSDQGNASDTKPSAIITIGQKSSRKTNNSSLRRDDNDLQGSFERLDDSTSMQGSTDGLYLDGPGQVETKPGKWKQIHVVRDFRVQSNEDIPMRDL</sequence>
<dbReference type="EMBL" id="ONZP01000243">
    <property type="protein sequence ID" value="SPJ78789.1"/>
    <property type="molecule type" value="Genomic_DNA"/>
</dbReference>
<evidence type="ECO:0000256" key="6">
    <source>
        <dbReference type="SAM" id="MobiDB-lite"/>
    </source>
</evidence>
<protein>
    <submittedName>
        <fullName evidence="9">Related to L-fucose permease</fullName>
    </submittedName>
</protein>
<feature type="transmembrane region" description="Helical" evidence="7">
    <location>
        <begin position="12"/>
        <end position="33"/>
    </location>
</feature>
<keyword evidence="4 7" id="KW-0472">Membrane</keyword>
<dbReference type="GO" id="GO:0016020">
    <property type="term" value="C:membrane"/>
    <property type="evidence" value="ECO:0007669"/>
    <property type="project" value="UniProtKB-SubCell"/>
</dbReference>
<proteinExistence type="inferred from homology"/>
<dbReference type="Proteomes" id="UP001187734">
    <property type="component" value="Unassembled WGS sequence"/>
</dbReference>